<organism evidence="3 4">
    <name type="scientific">Paracholeplasma manati</name>
    <dbReference type="NCBI Taxonomy" id="591373"/>
    <lineage>
        <taxon>Bacteria</taxon>
        <taxon>Bacillati</taxon>
        <taxon>Mycoplasmatota</taxon>
        <taxon>Mollicutes</taxon>
        <taxon>Acholeplasmatales</taxon>
        <taxon>Acholeplasmataceae</taxon>
        <taxon>Paracholeplasma</taxon>
    </lineage>
</organism>
<evidence type="ECO:0000313" key="3">
    <source>
        <dbReference type="EMBL" id="MCV2232793.1"/>
    </source>
</evidence>
<dbReference type="SUPFAM" id="SSF53098">
    <property type="entry name" value="Ribonuclease H-like"/>
    <property type="match status" value="1"/>
</dbReference>
<dbReference type="EMBL" id="JAOVQM010000009">
    <property type="protein sequence ID" value="MCV2232793.1"/>
    <property type="molecule type" value="Genomic_DNA"/>
</dbReference>
<dbReference type="RefSeq" id="WP_263608983.1">
    <property type="nucleotide sequence ID" value="NZ_JAOVQM010000009.1"/>
</dbReference>
<dbReference type="InterPro" id="IPR048020">
    <property type="entry name" value="Transpos_IS3"/>
</dbReference>
<dbReference type="Proteomes" id="UP001177160">
    <property type="component" value="Unassembled WGS sequence"/>
</dbReference>
<evidence type="ECO:0000313" key="4">
    <source>
        <dbReference type="Proteomes" id="UP001177160"/>
    </source>
</evidence>
<dbReference type="InterPro" id="IPR012337">
    <property type="entry name" value="RNaseH-like_sf"/>
</dbReference>
<dbReference type="Pfam" id="PF00665">
    <property type="entry name" value="rve"/>
    <property type="match status" value="1"/>
</dbReference>
<sequence length="278" mass="33380">MKLFKHIYPIKVMCKVLHLNRSTVYKIFTHMMSDREIRRLELESKIIEIYNEFDSIYGAPKIRKELIKQGYYASLKRVSVYMRRLLRSIITKKYKPGSSSKAPDDKENIMNQDFSTLYPNQKWVMDITYIWTVYDGWTYLASVMDLHSKMIIGYSYQRHMKQEIVLESLRQAVYKTKQTKGIMVQSDLGSQYLSNDVEQFIEMYEMIHSYSRKGTLYDNAPIETFHSIIKREKLSRMVLKTFEEAKMVIFEYIEGFYNRKRIHSSIDYQTPYQVYYSK</sequence>
<dbReference type="PROSITE" id="PS50994">
    <property type="entry name" value="INTEGRASE"/>
    <property type="match status" value="1"/>
</dbReference>
<proteinExistence type="predicted"/>
<name>A0ABT2Y7R7_9MOLU</name>
<evidence type="ECO:0000256" key="1">
    <source>
        <dbReference type="ARBA" id="ARBA00002286"/>
    </source>
</evidence>
<accession>A0ABT2Y7R7</accession>
<dbReference type="InterPro" id="IPR050900">
    <property type="entry name" value="Transposase_IS3/IS150/IS904"/>
</dbReference>
<dbReference type="Pfam" id="PF13333">
    <property type="entry name" value="rve_2"/>
    <property type="match status" value="1"/>
</dbReference>
<feature type="domain" description="Integrase catalytic" evidence="2">
    <location>
        <begin position="115"/>
        <end position="278"/>
    </location>
</feature>
<reference evidence="3" key="1">
    <citation type="submission" date="2022-09" db="EMBL/GenBank/DDBJ databases">
        <title>Novel Mycoplasma species identified in domestic and wild animals.</title>
        <authorList>
            <person name="Volokhov D.V."/>
            <person name="Furtak V.A."/>
            <person name="Zagorodnyaya T.A."/>
        </authorList>
    </citation>
    <scope>NUCLEOTIDE SEQUENCE</scope>
    <source>
        <strain evidence="3">Oakley</strain>
    </source>
</reference>
<dbReference type="Pfam" id="PF13276">
    <property type="entry name" value="HTH_21"/>
    <property type="match status" value="1"/>
</dbReference>
<dbReference type="Gene3D" id="3.30.420.10">
    <property type="entry name" value="Ribonuclease H-like superfamily/Ribonuclease H"/>
    <property type="match status" value="1"/>
</dbReference>
<dbReference type="NCBIfam" id="NF033516">
    <property type="entry name" value="transpos_IS3"/>
    <property type="match status" value="1"/>
</dbReference>
<comment type="caution">
    <text evidence="3">The sequence shown here is derived from an EMBL/GenBank/DDBJ whole genome shotgun (WGS) entry which is preliminary data.</text>
</comment>
<dbReference type="InterPro" id="IPR036397">
    <property type="entry name" value="RNaseH_sf"/>
</dbReference>
<dbReference type="PANTHER" id="PTHR46889">
    <property type="entry name" value="TRANSPOSASE INSF FOR INSERTION SEQUENCE IS3B-RELATED"/>
    <property type="match status" value="1"/>
</dbReference>
<dbReference type="PANTHER" id="PTHR46889:SF5">
    <property type="entry name" value="INTEGRASE PROTEIN"/>
    <property type="match status" value="1"/>
</dbReference>
<protein>
    <submittedName>
        <fullName evidence="3">IS3 family transposase</fullName>
    </submittedName>
</protein>
<evidence type="ECO:0000259" key="2">
    <source>
        <dbReference type="PROSITE" id="PS50994"/>
    </source>
</evidence>
<dbReference type="InterPro" id="IPR025948">
    <property type="entry name" value="HTH-like_dom"/>
</dbReference>
<gene>
    <name evidence="3" type="ORF">N7548_08175</name>
</gene>
<keyword evidence="4" id="KW-1185">Reference proteome</keyword>
<dbReference type="InterPro" id="IPR001584">
    <property type="entry name" value="Integrase_cat-core"/>
</dbReference>
<comment type="function">
    <text evidence="1">Involved in the transposition of the insertion sequence.</text>
</comment>